<organism evidence="1 2">
    <name type="scientific">Nephila pilipes</name>
    <name type="common">Giant wood spider</name>
    <name type="synonym">Nephila maculata</name>
    <dbReference type="NCBI Taxonomy" id="299642"/>
    <lineage>
        <taxon>Eukaryota</taxon>
        <taxon>Metazoa</taxon>
        <taxon>Ecdysozoa</taxon>
        <taxon>Arthropoda</taxon>
        <taxon>Chelicerata</taxon>
        <taxon>Arachnida</taxon>
        <taxon>Araneae</taxon>
        <taxon>Araneomorphae</taxon>
        <taxon>Entelegynae</taxon>
        <taxon>Araneoidea</taxon>
        <taxon>Nephilidae</taxon>
        <taxon>Nephila</taxon>
    </lineage>
</organism>
<sequence>MITFSIRDQELLTFNMNKKTAFINAIGSLTYWIPDLQTGSGSTGFLKKSVAQNLGLNILPGKKDLYSFDNELNPVTQSLGMITVDLQIEEALANNNYVLIIPDSSQQVDLLVGRPFLDLPHIAYARIGEELRIG</sequence>
<dbReference type="EMBL" id="BMAW01047403">
    <property type="protein sequence ID" value="GFS60628.1"/>
    <property type="molecule type" value="Genomic_DNA"/>
</dbReference>
<dbReference type="AlphaFoldDB" id="A0A8X6IUI8"/>
<gene>
    <name evidence="1" type="ORF">NPIL_116891</name>
</gene>
<keyword evidence="2" id="KW-1185">Reference proteome</keyword>
<evidence type="ECO:0000313" key="2">
    <source>
        <dbReference type="Proteomes" id="UP000887013"/>
    </source>
</evidence>
<accession>A0A8X6IUI8</accession>
<name>A0A8X6IUI8_NEPPI</name>
<evidence type="ECO:0000313" key="1">
    <source>
        <dbReference type="EMBL" id="GFS60628.1"/>
    </source>
</evidence>
<dbReference type="OrthoDB" id="6435133at2759"/>
<dbReference type="Proteomes" id="UP000887013">
    <property type="component" value="Unassembled WGS sequence"/>
</dbReference>
<comment type="caution">
    <text evidence="1">The sequence shown here is derived from an EMBL/GenBank/DDBJ whole genome shotgun (WGS) entry which is preliminary data.</text>
</comment>
<evidence type="ECO:0008006" key="3">
    <source>
        <dbReference type="Google" id="ProtNLM"/>
    </source>
</evidence>
<protein>
    <recommendedName>
        <fullName evidence="3">Aspartyl protease</fullName>
    </recommendedName>
</protein>
<proteinExistence type="predicted"/>
<reference evidence="1" key="1">
    <citation type="submission" date="2020-08" db="EMBL/GenBank/DDBJ databases">
        <title>Multicomponent nature underlies the extraordinary mechanical properties of spider dragline silk.</title>
        <authorList>
            <person name="Kono N."/>
            <person name="Nakamura H."/>
            <person name="Mori M."/>
            <person name="Yoshida Y."/>
            <person name="Ohtoshi R."/>
            <person name="Malay A.D."/>
            <person name="Moran D.A.P."/>
            <person name="Tomita M."/>
            <person name="Numata K."/>
            <person name="Arakawa K."/>
        </authorList>
    </citation>
    <scope>NUCLEOTIDE SEQUENCE</scope>
</reference>